<name>A0A6G6ABQ8_9VIRU</name>
<feature type="region of interest" description="Disordered" evidence="1">
    <location>
        <begin position="74"/>
        <end position="93"/>
    </location>
</feature>
<organism evidence="2">
    <name type="scientific">Borely moumouvirus</name>
    <dbReference type="NCBI Taxonomy" id="2712067"/>
    <lineage>
        <taxon>Viruses</taxon>
        <taxon>Varidnaviria</taxon>
        <taxon>Bamfordvirae</taxon>
        <taxon>Nucleocytoviricota</taxon>
        <taxon>Megaviricetes</taxon>
        <taxon>Imitervirales</taxon>
        <taxon>Mimiviridae</taxon>
        <taxon>Megamimivirinae</taxon>
        <taxon>Moumouvirus</taxon>
    </lineage>
</organism>
<protein>
    <submittedName>
        <fullName evidence="2">Uncharacterized protein</fullName>
    </submittedName>
</protein>
<proteinExistence type="predicted"/>
<sequence>MKTTAEIVSSVHPNFIPQSFPLGFDRNGILRYRNIPGGTYANAAAHGIVVDCLRQQYPQTFSVPVQVQCSTTSSTSELGISEPIDLSDKEDSDGEDFVESSEYELEVYYSRGIRLHGEDKKTKCRVVVHRKPVQKLNQLKTCEKKKQRVHRKHRQNKMEKLDILEQKCQSLDAIWIKHHGWTHDANLSGEYNTDYDDPFFKRYGRFNCGCYHCYKQCIYFTDEEIIRMKFLNKDFNDC</sequence>
<evidence type="ECO:0000256" key="1">
    <source>
        <dbReference type="SAM" id="MobiDB-lite"/>
    </source>
</evidence>
<evidence type="ECO:0000313" key="2">
    <source>
        <dbReference type="EMBL" id="QID05758.1"/>
    </source>
</evidence>
<dbReference type="EMBL" id="MN175499">
    <property type="protein sequence ID" value="QID05758.1"/>
    <property type="molecule type" value="Genomic_DNA"/>
</dbReference>
<accession>A0A6G6ABQ8</accession>
<reference evidence="2" key="1">
    <citation type="submission" date="2019-07" db="EMBL/GenBank/DDBJ databases">
        <title>The discovery of a new lineage B mimivirus raises questions about particles surface fibrils.</title>
        <authorList>
            <person name="Silva L.K.S."/>
            <person name="Rodrigues R.A.L."/>
            <person name="Andrade A.C.S.P."/>
            <person name="Hikida H."/>
            <person name="Andreani J."/>
            <person name="Levasseur A."/>
            <person name="La Scola B."/>
            <person name="Abrahao J.S."/>
        </authorList>
    </citation>
    <scope>NUCLEOTIDE SEQUENCE</scope>
    <source>
        <strain evidence="2">B60</strain>
    </source>
</reference>